<dbReference type="AlphaFoldDB" id="A0A6N4VAH8"/>
<feature type="region of interest" description="Disordered" evidence="1">
    <location>
        <begin position="228"/>
        <end position="248"/>
    </location>
</feature>
<evidence type="ECO:0000256" key="1">
    <source>
        <dbReference type="SAM" id="MobiDB-lite"/>
    </source>
</evidence>
<evidence type="ECO:0000313" key="5">
    <source>
        <dbReference type="Proteomes" id="UP000466785"/>
    </source>
</evidence>
<feature type="transmembrane region" description="Helical" evidence="2">
    <location>
        <begin position="189"/>
        <end position="206"/>
    </location>
</feature>
<dbReference type="Proteomes" id="UP000466785">
    <property type="component" value="Chromosome"/>
</dbReference>
<feature type="domain" description="Putative zinc-finger" evidence="3">
    <location>
        <begin position="18"/>
        <end position="52"/>
    </location>
</feature>
<dbReference type="InterPro" id="IPR027383">
    <property type="entry name" value="Znf_put"/>
</dbReference>
<evidence type="ECO:0000256" key="2">
    <source>
        <dbReference type="SAM" id="Phobius"/>
    </source>
</evidence>
<name>A0A6N4VAH8_9MYCO</name>
<keyword evidence="2" id="KW-0812">Transmembrane</keyword>
<keyword evidence="2" id="KW-0472">Membrane</keyword>
<protein>
    <recommendedName>
        <fullName evidence="3">Putative zinc-finger domain-containing protein</fullName>
    </recommendedName>
</protein>
<organism evidence="4 5">
    <name type="scientific">Mycolicibacterium poriferae</name>
    <dbReference type="NCBI Taxonomy" id="39694"/>
    <lineage>
        <taxon>Bacteria</taxon>
        <taxon>Bacillati</taxon>
        <taxon>Actinomycetota</taxon>
        <taxon>Actinomycetes</taxon>
        <taxon>Mycobacteriales</taxon>
        <taxon>Mycobacteriaceae</taxon>
        <taxon>Mycolicibacterium</taxon>
    </lineage>
</organism>
<evidence type="ECO:0000259" key="3">
    <source>
        <dbReference type="Pfam" id="PF13490"/>
    </source>
</evidence>
<keyword evidence="2" id="KW-1133">Transmembrane helix</keyword>
<gene>
    <name evidence="4" type="ORF">MPOR_21460</name>
</gene>
<dbReference type="Pfam" id="PF13490">
    <property type="entry name" value="zf-HC2"/>
    <property type="match status" value="1"/>
</dbReference>
<feature type="transmembrane region" description="Helical" evidence="2">
    <location>
        <begin position="155"/>
        <end position="177"/>
    </location>
</feature>
<keyword evidence="5" id="KW-1185">Reference proteome</keyword>
<dbReference type="KEGG" id="mpof:MPOR_21460"/>
<evidence type="ECO:0000313" key="4">
    <source>
        <dbReference type="EMBL" id="BBX51120.1"/>
    </source>
</evidence>
<reference evidence="4 5" key="1">
    <citation type="journal article" date="2019" name="Emerg. Microbes Infect.">
        <title>Comprehensive subspecies identification of 175 nontuberculous mycobacteria species based on 7547 genomic profiles.</title>
        <authorList>
            <person name="Matsumoto Y."/>
            <person name="Kinjo T."/>
            <person name="Motooka D."/>
            <person name="Nabeya D."/>
            <person name="Jung N."/>
            <person name="Uechi K."/>
            <person name="Horii T."/>
            <person name="Iida T."/>
            <person name="Fujita J."/>
            <person name="Nakamura S."/>
        </authorList>
    </citation>
    <scope>NUCLEOTIDE SEQUENCE [LARGE SCALE GENOMIC DNA]</scope>
    <source>
        <strain evidence="4 5">JCM 12603</strain>
    </source>
</reference>
<accession>A0A6N4VAH8</accession>
<proteinExistence type="predicted"/>
<dbReference type="EMBL" id="AP022570">
    <property type="protein sequence ID" value="BBX51120.1"/>
    <property type="molecule type" value="Genomic_DNA"/>
</dbReference>
<sequence>MGSGNYRRAIRDDYNVNCDVAREALSARIDGEREPVPAARVDEHLEGCAECRAWREGVAAQAAALRGLASPAPVAAVTAGSSRRVRGPLAGIGWQRCALLVVGLAQSAVGAAQAVGLQLGLHTGPHTGGGHLLNESTAWTLAIGLAMVAAALRPVLAAGLAAVLSAFTVVLAGYVVADALAEAVTPERVMSHLPILLGAVFAALVWRHAASSPPSPDHAQRQLEIDLPPNASHGRRRGHLWPTDGSAA</sequence>